<sequence>MKRLFIFLLPLVLMSTKCDDEGVSSQEDDQKALTELQTKIETLAASSECNETTTCKYIAFGSKPCGGPWSYLIYSTSIDVEALETLVYEYNEKQADYNKKWGTFSDCMFVSPPKEVTCENNTCIAIY</sequence>
<reference evidence="1" key="1">
    <citation type="submission" date="2022-02" db="EMBL/GenBank/DDBJ databases">
        <title>Aestuariibaculum sp., a marine bacterium isolated from sediment in Guangxi.</title>
        <authorList>
            <person name="Ying J."/>
        </authorList>
    </citation>
    <scope>NUCLEOTIDE SEQUENCE</scope>
    <source>
        <strain evidence="1">L182</strain>
    </source>
</reference>
<keyword evidence="2" id="KW-1185">Reference proteome</keyword>
<dbReference type="Proteomes" id="UP001156141">
    <property type="component" value="Unassembled WGS sequence"/>
</dbReference>
<dbReference type="RefSeq" id="WP_240572342.1">
    <property type="nucleotide sequence ID" value="NZ_CP136709.1"/>
</dbReference>
<dbReference type="EMBL" id="JAKVQD010000001">
    <property type="protein sequence ID" value="MCH4552023.1"/>
    <property type="molecule type" value="Genomic_DNA"/>
</dbReference>
<evidence type="ECO:0000313" key="2">
    <source>
        <dbReference type="Proteomes" id="UP001156141"/>
    </source>
</evidence>
<gene>
    <name evidence="1" type="ORF">MKW35_05285</name>
</gene>
<protein>
    <recommendedName>
        <fullName evidence="3">Lipoprotein</fullName>
    </recommendedName>
</protein>
<name>A0ABS9RGE8_9FLAO</name>
<comment type="caution">
    <text evidence="1">The sequence shown here is derived from an EMBL/GenBank/DDBJ whole genome shotgun (WGS) entry which is preliminary data.</text>
</comment>
<proteinExistence type="predicted"/>
<evidence type="ECO:0008006" key="3">
    <source>
        <dbReference type="Google" id="ProtNLM"/>
    </source>
</evidence>
<evidence type="ECO:0000313" key="1">
    <source>
        <dbReference type="EMBL" id="MCH4552023.1"/>
    </source>
</evidence>
<organism evidence="1 2">
    <name type="scientific">Aestuariibaculum lutulentum</name>
    <dbReference type="NCBI Taxonomy" id="2920935"/>
    <lineage>
        <taxon>Bacteria</taxon>
        <taxon>Pseudomonadati</taxon>
        <taxon>Bacteroidota</taxon>
        <taxon>Flavobacteriia</taxon>
        <taxon>Flavobacteriales</taxon>
        <taxon>Flavobacteriaceae</taxon>
    </lineage>
</organism>
<accession>A0ABS9RGE8</accession>